<name>A0A8H4QTI7_9AGAR</name>
<accession>A0A8H4QTI7</accession>
<sequence length="226" mass="25013">MSSDLSKVTYPLVKDLIDPTESEIEQVVTVLIDAFDGDPFTSILLGGHLELAHAELLANVRAALIGGQVHVITVGPSAQDIIGVAVWYPPGSSVFASEEERSVGWNQFLETVPLWLKNWWMDYFIPTVSQLSARALGPQYSLNAWHLHLFGVMKKHHRKGYGKAVFRFAEERVSAACKPIMVETTTEVDVEIYTKLGFRTVGKTGITSPIANANMWLMVKEPQGSE</sequence>
<keyword evidence="3" id="KW-1185">Reference proteome</keyword>
<dbReference type="InterPro" id="IPR016181">
    <property type="entry name" value="Acyl_CoA_acyltransferase"/>
</dbReference>
<dbReference type="InterPro" id="IPR000182">
    <property type="entry name" value="GNAT_dom"/>
</dbReference>
<dbReference type="AlphaFoldDB" id="A0A8H4QTI7"/>
<dbReference type="GO" id="GO:0016747">
    <property type="term" value="F:acyltransferase activity, transferring groups other than amino-acyl groups"/>
    <property type="evidence" value="ECO:0007669"/>
    <property type="project" value="InterPro"/>
</dbReference>
<proteinExistence type="predicted"/>
<dbReference type="Pfam" id="PF13673">
    <property type="entry name" value="Acetyltransf_10"/>
    <property type="match status" value="1"/>
</dbReference>
<dbReference type="PANTHER" id="PTHR42791">
    <property type="entry name" value="GNAT FAMILY ACETYLTRANSFERASE"/>
    <property type="match status" value="1"/>
</dbReference>
<dbReference type="InterPro" id="IPR052523">
    <property type="entry name" value="Trichothecene_AcTrans"/>
</dbReference>
<dbReference type="CDD" id="cd04301">
    <property type="entry name" value="NAT_SF"/>
    <property type="match status" value="1"/>
</dbReference>
<feature type="domain" description="N-acetyltransferase" evidence="1">
    <location>
        <begin position="145"/>
        <end position="214"/>
    </location>
</feature>
<dbReference type="Proteomes" id="UP000521872">
    <property type="component" value="Unassembled WGS sequence"/>
</dbReference>
<gene>
    <name evidence="2" type="ORF">D9613_008620</name>
</gene>
<evidence type="ECO:0000259" key="1">
    <source>
        <dbReference type="Pfam" id="PF13673"/>
    </source>
</evidence>
<comment type="caution">
    <text evidence="2">The sequence shown here is derived from an EMBL/GenBank/DDBJ whole genome shotgun (WGS) entry which is preliminary data.</text>
</comment>
<protein>
    <recommendedName>
        <fullName evidence="1">N-acetyltransferase domain-containing protein</fullName>
    </recommendedName>
</protein>
<dbReference type="EMBL" id="JAACJL010000031">
    <property type="protein sequence ID" value="KAF4616674.1"/>
    <property type="molecule type" value="Genomic_DNA"/>
</dbReference>
<evidence type="ECO:0000313" key="3">
    <source>
        <dbReference type="Proteomes" id="UP000521872"/>
    </source>
</evidence>
<evidence type="ECO:0000313" key="2">
    <source>
        <dbReference type="EMBL" id="KAF4616674.1"/>
    </source>
</evidence>
<reference evidence="2 3" key="1">
    <citation type="submission" date="2019-12" db="EMBL/GenBank/DDBJ databases">
        <authorList>
            <person name="Floudas D."/>
            <person name="Bentzer J."/>
            <person name="Ahren D."/>
            <person name="Johansson T."/>
            <person name="Persson P."/>
            <person name="Tunlid A."/>
        </authorList>
    </citation>
    <scope>NUCLEOTIDE SEQUENCE [LARGE SCALE GENOMIC DNA]</scope>
    <source>
        <strain evidence="2 3">CBS 102.39</strain>
    </source>
</reference>
<dbReference type="PANTHER" id="PTHR42791:SF1">
    <property type="entry name" value="N-ACETYLTRANSFERASE DOMAIN-CONTAINING PROTEIN"/>
    <property type="match status" value="1"/>
</dbReference>
<dbReference type="SUPFAM" id="SSF55729">
    <property type="entry name" value="Acyl-CoA N-acyltransferases (Nat)"/>
    <property type="match status" value="1"/>
</dbReference>
<dbReference type="Gene3D" id="3.40.630.30">
    <property type="match status" value="1"/>
</dbReference>
<organism evidence="2 3">
    <name type="scientific">Agrocybe pediades</name>
    <dbReference type="NCBI Taxonomy" id="84607"/>
    <lineage>
        <taxon>Eukaryota</taxon>
        <taxon>Fungi</taxon>
        <taxon>Dikarya</taxon>
        <taxon>Basidiomycota</taxon>
        <taxon>Agaricomycotina</taxon>
        <taxon>Agaricomycetes</taxon>
        <taxon>Agaricomycetidae</taxon>
        <taxon>Agaricales</taxon>
        <taxon>Agaricineae</taxon>
        <taxon>Strophariaceae</taxon>
        <taxon>Agrocybe</taxon>
    </lineage>
</organism>